<dbReference type="Proteomes" id="UP000182347">
    <property type="component" value="Unassembled WGS sequence"/>
</dbReference>
<keyword evidence="3" id="KW-0975">Bacterial flagellum</keyword>
<dbReference type="InterPro" id="IPR009875">
    <property type="entry name" value="PilZ_domain"/>
</dbReference>
<keyword evidence="7" id="KW-1185">Reference proteome</keyword>
<protein>
    <submittedName>
        <fullName evidence="6">C-di-GMP-binding flagellar brake protein YcgR, contains PilZNR and PilZ domains</fullName>
    </submittedName>
</protein>
<dbReference type="RefSeq" id="WP_074597118.1">
    <property type="nucleotide sequence ID" value="NZ_FNHF01000001.1"/>
</dbReference>
<name>A0A1G9LUU2_9BACI</name>
<evidence type="ECO:0000313" key="7">
    <source>
        <dbReference type="Proteomes" id="UP000182347"/>
    </source>
</evidence>
<evidence type="ECO:0000256" key="2">
    <source>
        <dbReference type="ARBA" id="ARBA00022741"/>
    </source>
</evidence>
<dbReference type="EMBL" id="FNHF01000001">
    <property type="protein sequence ID" value="SDL65862.1"/>
    <property type="molecule type" value="Genomic_DNA"/>
</dbReference>
<evidence type="ECO:0000256" key="1">
    <source>
        <dbReference type="ARBA" id="ARBA00022636"/>
    </source>
</evidence>
<dbReference type="Gene3D" id="2.40.10.220">
    <property type="entry name" value="predicted glycosyltransferase like domains"/>
    <property type="match status" value="1"/>
</dbReference>
<dbReference type="SUPFAM" id="SSF141371">
    <property type="entry name" value="PilZ domain-like"/>
    <property type="match status" value="2"/>
</dbReference>
<organism evidence="6 7">
    <name type="scientific">Sediminibacillus halophilus</name>
    <dbReference type="NCBI Taxonomy" id="482461"/>
    <lineage>
        <taxon>Bacteria</taxon>
        <taxon>Bacillati</taxon>
        <taxon>Bacillota</taxon>
        <taxon>Bacilli</taxon>
        <taxon>Bacillales</taxon>
        <taxon>Bacillaceae</taxon>
        <taxon>Sediminibacillus</taxon>
    </lineage>
</organism>
<keyword evidence="6" id="KW-0282">Flagellum</keyword>
<evidence type="ECO:0000259" key="5">
    <source>
        <dbReference type="Pfam" id="PF12945"/>
    </source>
</evidence>
<feature type="domain" description="Type III secretion system flagellar brake protein YcgR PilZN" evidence="5">
    <location>
        <begin position="3"/>
        <end position="89"/>
    </location>
</feature>
<sequence>MIKIGTPLTLEIEKDHQVERYRCKVVEQQGSYLFVDYPVHQVSGRTNLFERGTSFTASFVGEDHTVYSFETELKDKKKLKIPTLVLNYPGAGQLKKVQRREYVRIETAVDVSVHDVEKEMRPFTTITQNISGGGLSLVLPPGREILPGKRLELLIVLPMNSSEISYVKVEAETIRTHDRPEGQRPLLSVKFEEIEEQNRQSIIRYCFEKQLEARRRGLDTRKGIRN</sequence>
<dbReference type="STRING" id="482461.SAMN05216244_0306"/>
<gene>
    <name evidence="6" type="ORF">SAMN05216244_0306</name>
</gene>
<evidence type="ECO:0000259" key="4">
    <source>
        <dbReference type="Pfam" id="PF07238"/>
    </source>
</evidence>
<dbReference type="InterPro" id="IPR009926">
    <property type="entry name" value="T3SS_YcgR_PilZN"/>
</dbReference>
<feature type="domain" description="PilZ" evidence="4">
    <location>
        <begin position="98"/>
        <end position="208"/>
    </location>
</feature>
<dbReference type="Pfam" id="PF12945">
    <property type="entry name" value="PilZNR"/>
    <property type="match status" value="1"/>
</dbReference>
<dbReference type="Pfam" id="PF07238">
    <property type="entry name" value="PilZ"/>
    <property type="match status" value="1"/>
</dbReference>
<dbReference type="OrthoDB" id="1951449at2"/>
<evidence type="ECO:0000313" key="6">
    <source>
        <dbReference type="EMBL" id="SDL65862.1"/>
    </source>
</evidence>
<keyword evidence="6" id="KW-0966">Cell projection</keyword>
<keyword evidence="1" id="KW-0973">c-di-GMP</keyword>
<evidence type="ECO:0000256" key="3">
    <source>
        <dbReference type="ARBA" id="ARBA00023143"/>
    </source>
</evidence>
<dbReference type="Gene3D" id="2.30.110.10">
    <property type="entry name" value="Electron Transport, Fmn-binding Protein, Chain A"/>
    <property type="match status" value="1"/>
</dbReference>
<proteinExistence type="predicted"/>
<dbReference type="GO" id="GO:0035438">
    <property type="term" value="F:cyclic-di-GMP binding"/>
    <property type="evidence" value="ECO:0007669"/>
    <property type="project" value="InterPro"/>
</dbReference>
<keyword evidence="2" id="KW-0547">Nucleotide-binding</keyword>
<dbReference type="InterPro" id="IPR012349">
    <property type="entry name" value="Split_barrel_FMN-bd"/>
</dbReference>
<accession>A0A1G9LUU2</accession>
<dbReference type="AlphaFoldDB" id="A0A1G9LUU2"/>
<keyword evidence="6" id="KW-0969">Cilium</keyword>
<reference evidence="7" key="1">
    <citation type="submission" date="2016-10" db="EMBL/GenBank/DDBJ databases">
        <authorList>
            <person name="Varghese N."/>
            <person name="Submissions S."/>
        </authorList>
    </citation>
    <scope>NUCLEOTIDE SEQUENCE [LARGE SCALE GENOMIC DNA]</scope>
    <source>
        <strain evidence="7">CGMCC 1.6199</strain>
    </source>
</reference>